<dbReference type="Proteomes" id="UP000030889">
    <property type="component" value="Unassembled WGS sequence"/>
</dbReference>
<reference evidence="2 3" key="1">
    <citation type="submission" date="2014-09" db="EMBL/GenBank/DDBJ databases">
        <title>Alistipes sp. 627, sp. nov., a novel member of the family Rikenellaceae isolated from human faeces.</title>
        <authorList>
            <person name="Shkoporov A.N."/>
            <person name="Chaplin A.V."/>
            <person name="Motuzova O.V."/>
            <person name="Kafarskaia L.I."/>
            <person name="Khokhlova E.V."/>
            <person name="Efimov B.A."/>
        </authorList>
    </citation>
    <scope>NUCLEOTIDE SEQUENCE [LARGE SCALE GENOMIC DNA]</scope>
    <source>
        <strain evidence="2 3">627</strain>
    </source>
</reference>
<evidence type="ECO:0000313" key="3">
    <source>
        <dbReference type="Proteomes" id="UP000030889"/>
    </source>
</evidence>
<organism evidence="2 3">
    <name type="scientific">Alistipes inops</name>
    <dbReference type="NCBI Taxonomy" id="1501391"/>
    <lineage>
        <taxon>Bacteria</taxon>
        <taxon>Pseudomonadati</taxon>
        <taxon>Bacteroidota</taxon>
        <taxon>Bacteroidia</taxon>
        <taxon>Bacteroidales</taxon>
        <taxon>Rikenellaceae</taxon>
        <taxon>Alistipes</taxon>
    </lineage>
</organism>
<keyword evidence="1" id="KW-0732">Signal</keyword>
<gene>
    <name evidence="2" type="ORF">LG35_03100</name>
</gene>
<dbReference type="EMBL" id="JRGF01000003">
    <property type="protein sequence ID" value="KHE42592.1"/>
    <property type="molecule type" value="Genomic_DNA"/>
</dbReference>
<feature type="signal peptide" evidence="1">
    <location>
        <begin position="1"/>
        <end position="20"/>
    </location>
</feature>
<evidence type="ECO:0008006" key="4">
    <source>
        <dbReference type="Google" id="ProtNLM"/>
    </source>
</evidence>
<sequence length="203" mass="22027">MKKCLLLLCTACVSVAAAVAQTGGRDERRADRNVIAFSGGVAIGVGDIDMFGPFGYVEYARNVKGRFWAGGRLGLQSDFQSATCQPSYVLDRWLRPALYGIGYWELPVARQWLSFRAGAGVGLGMHLGPGVKDLGLAPYVMVRAEWVVHLGRHFGMTFAPLLFGPLGSSQAEWTPLAPITYGGRRGHLASIDVFGHIGFYARF</sequence>
<feature type="chain" id="PRO_5045320365" description="Outer membrane protein beta-barrel domain-containing protein" evidence="1">
    <location>
        <begin position="21"/>
        <end position="203"/>
    </location>
</feature>
<name>A0ABR4YK05_9BACT</name>
<evidence type="ECO:0000256" key="1">
    <source>
        <dbReference type="SAM" id="SignalP"/>
    </source>
</evidence>
<protein>
    <recommendedName>
        <fullName evidence="4">Outer membrane protein beta-barrel domain-containing protein</fullName>
    </recommendedName>
</protein>
<dbReference type="RefSeq" id="WP_035472126.1">
    <property type="nucleotide sequence ID" value="NZ_JRGF01000003.1"/>
</dbReference>
<evidence type="ECO:0000313" key="2">
    <source>
        <dbReference type="EMBL" id="KHE42592.1"/>
    </source>
</evidence>
<proteinExistence type="predicted"/>
<comment type="caution">
    <text evidence="2">The sequence shown here is derived from an EMBL/GenBank/DDBJ whole genome shotgun (WGS) entry which is preliminary data.</text>
</comment>
<keyword evidence="3" id="KW-1185">Reference proteome</keyword>
<accession>A0ABR4YK05</accession>